<dbReference type="PRINTS" id="PR01884">
    <property type="entry name" value="MALPROTEIN"/>
</dbReference>
<evidence type="ECO:0000256" key="3">
    <source>
        <dbReference type="ARBA" id="ARBA00022989"/>
    </source>
</evidence>
<reference evidence="8" key="2">
    <citation type="submission" date="2025-09" db="UniProtKB">
        <authorList>
            <consortium name="Ensembl"/>
        </authorList>
    </citation>
    <scope>IDENTIFICATION</scope>
</reference>
<dbReference type="Proteomes" id="UP000261540">
    <property type="component" value="Unplaced"/>
</dbReference>
<dbReference type="InterPro" id="IPR050578">
    <property type="entry name" value="MARVEL-CKLF_proteins"/>
</dbReference>
<organism evidence="8 9">
    <name type="scientific">Paramormyrops kingsleyae</name>
    <dbReference type="NCBI Taxonomy" id="1676925"/>
    <lineage>
        <taxon>Eukaryota</taxon>
        <taxon>Metazoa</taxon>
        <taxon>Chordata</taxon>
        <taxon>Craniata</taxon>
        <taxon>Vertebrata</taxon>
        <taxon>Euteleostomi</taxon>
        <taxon>Actinopterygii</taxon>
        <taxon>Neopterygii</taxon>
        <taxon>Teleostei</taxon>
        <taxon>Osteoglossocephala</taxon>
        <taxon>Osteoglossomorpha</taxon>
        <taxon>Osteoglossiformes</taxon>
        <taxon>Mormyridae</taxon>
        <taxon>Paramormyrops</taxon>
    </lineage>
</organism>
<proteinExistence type="predicted"/>
<dbReference type="STRING" id="1676925.ENSPKIP00000016031"/>
<feature type="transmembrane region" description="Helical" evidence="6">
    <location>
        <begin position="52"/>
        <end position="70"/>
    </location>
</feature>
<dbReference type="GO" id="GO:0016020">
    <property type="term" value="C:membrane"/>
    <property type="evidence" value="ECO:0007669"/>
    <property type="project" value="UniProtKB-SubCell"/>
</dbReference>
<evidence type="ECO:0000256" key="6">
    <source>
        <dbReference type="SAM" id="Phobius"/>
    </source>
</evidence>
<dbReference type="Ensembl" id="ENSPKIT00000040512.1">
    <property type="protein sequence ID" value="ENSPKIP00000016031.1"/>
    <property type="gene ID" value="ENSPKIG00000002530.1"/>
</dbReference>
<dbReference type="GeneTree" id="ENSGT00940000156011"/>
<dbReference type="PANTHER" id="PTHR22776:SF97">
    <property type="entry name" value="RE01453P"/>
    <property type="match status" value="1"/>
</dbReference>
<evidence type="ECO:0000256" key="2">
    <source>
        <dbReference type="ARBA" id="ARBA00022692"/>
    </source>
</evidence>
<evidence type="ECO:0000313" key="9">
    <source>
        <dbReference type="Proteomes" id="UP000261540"/>
    </source>
</evidence>
<keyword evidence="9" id="KW-1185">Reference proteome</keyword>
<dbReference type="PANTHER" id="PTHR22776">
    <property type="entry name" value="MARVEL-CONTAINING POTENTIAL LIPID RAFT-ASSOCIATED PROTEIN"/>
    <property type="match status" value="1"/>
</dbReference>
<dbReference type="GO" id="GO:0042552">
    <property type="term" value="P:myelination"/>
    <property type="evidence" value="ECO:0007669"/>
    <property type="project" value="TreeGrafter"/>
</dbReference>
<evidence type="ECO:0000256" key="5">
    <source>
        <dbReference type="PROSITE-ProRule" id="PRU00581"/>
    </source>
</evidence>
<accession>A0A3B3REC3</accession>
<protein>
    <submittedName>
        <fullName evidence="8">Plasmolipin</fullName>
    </submittedName>
</protein>
<dbReference type="GO" id="GO:0019911">
    <property type="term" value="F:structural constituent of myelin sheath"/>
    <property type="evidence" value="ECO:0007669"/>
    <property type="project" value="TreeGrafter"/>
</dbReference>
<evidence type="ECO:0000259" key="7">
    <source>
        <dbReference type="PROSITE" id="PS51225"/>
    </source>
</evidence>
<evidence type="ECO:0000313" key="8">
    <source>
        <dbReference type="Ensembl" id="ENSPKIP00000016031.1"/>
    </source>
</evidence>
<keyword evidence="2 5" id="KW-0812">Transmembrane</keyword>
<keyword evidence="3 6" id="KW-1133">Transmembrane helix</keyword>
<feature type="domain" description="MARVEL" evidence="7">
    <location>
        <begin position="41"/>
        <end position="172"/>
    </location>
</feature>
<feature type="transmembrane region" description="Helical" evidence="6">
    <location>
        <begin position="76"/>
        <end position="97"/>
    </location>
</feature>
<feature type="transmembrane region" description="Helical" evidence="6">
    <location>
        <begin position="152"/>
        <end position="171"/>
    </location>
</feature>
<evidence type="ECO:0000256" key="4">
    <source>
        <dbReference type="ARBA" id="ARBA00023136"/>
    </source>
</evidence>
<sequence length="185" mass="20069">MTEFPTQVTTETSSAHLQRISSSQNASSTFSGIQISPDTAFLKTIPAMLMQVEMVLGLLVWSLVASLYYIPPALVGVIIITLLVWISTILLFLFYFFRVPPQFSSVPWLTLLLVYNTVAAVLYLICAMANAVNTGPFLLLIGYESLAASTCLAILVTVTYSGSALFAFNAWKSARAEPAMAPITS</sequence>
<evidence type="ECO:0000256" key="1">
    <source>
        <dbReference type="ARBA" id="ARBA00004141"/>
    </source>
</evidence>
<dbReference type="InterPro" id="IPR013295">
    <property type="entry name" value="MAL"/>
</dbReference>
<feature type="transmembrane region" description="Helical" evidence="6">
    <location>
        <begin position="109"/>
        <end position="132"/>
    </location>
</feature>
<keyword evidence="4 5" id="KW-0472">Membrane</keyword>
<comment type="subcellular location">
    <subcellularLocation>
        <location evidence="1">Membrane</location>
        <topology evidence="1">Multi-pass membrane protein</topology>
    </subcellularLocation>
</comment>
<name>A0A3B3REC3_9TELE</name>
<dbReference type="PROSITE" id="PS51225">
    <property type="entry name" value="MARVEL"/>
    <property type="match status" value="1"/>
</dbReference>
<dbReference type="OrthoDB" id="6258237at2759"/>
<reference evidence="8" key="1">
    <citation type="submission" date="2025-08" db="UniProtKB">
        <authorList>
            <consortium name="Ensembl"/>
        </authorList>
    </citation>
    <scope>IDENTIFICATION</scope>
</reference>
<dbReference type="AlphaFoldDB" id="A0A3B3REC3"/>
<dbReference type="InterPro" id="IPR008253">
    <property type="entry name" value="Marvel"/>
</dbReference>